<dbReference type="Proteomes" id="UP000030392">
    <property type="component" value="Unassembled WGS sequence"/>
</dbReference>
<dbReference type="InterPro" id="IPR006118">
    <property type="entry name" value="Recombinase_CS"/>
</dbReference>
<comment type="caution">
    <text evidence="2">The sequence shown here is derived from an EMBL/GenBank/DDBJ whole genome shotgun (WGS) entry which is preliminary data.</text>
</comment>
<proteinExistence type="predicted"/>
<evidence type="ECO:0000313" key="2">
    <source>
        <dbReference type="EMBL" id="KGG19275.1"/>
    </source>
</evidence>
<dbReference type="GO" id="GO:0000150">
    <property type="term" value="F:DNA strand exchange activity"/>
    <property type="evidence" value="ECO:0007669"/>
    <property type="project" value="InterPro"/>
</dbReference>
<organism evidence="2 3">
    <name type="scientific">Prochlorococcus marinus str. PAC1</name>
    <dbReference type="NCBI Taxonomy" id="59924"/>
    <lineage>
        <taxon>Bacteria</taxon>
        <taxon>Bacillati</taxon>
        <taxon>Cyanobacteriota</taxon>
        <taxon>Cyanophyceae</taxon>
        <taxon>Synechococcales</taxon>
        <taxon>Prochlorococcaceae</taxon>
        <taxon>Prochlorococcus</taxon>
    </lineage>
</organism>
<sequence length="89" mass="10076">MIVGTPEQANIAKNRSTEILAKYAIKYVRVSTLVQGEEDNKGKGGSMEETIKEWQKTDNPEWVSGIMNKEANQNNSLIMKSIKWLFNSD</sequence>
<evidence type="ECO:0000313" key="3">
    <source>
        <dbReference type="Proteomes" id="UP000030392"/>
    </source>
</evidence>
<name>A0A0A2C2Z2_PROMR</name>
<dbReference type="RefSeq" id="WP_036906818.1">
    <property type="nucleotide sequence ID" value="NZ_CP138967.1"/>
</dbReference>
<dbReference type="AlphaFoldDB" id="A0A0A2C2Z2"/>
<evidence type="ECO:0000256" key="1">
    <source>
        <dbReference type="PROSITE-ProRule" id="PRU10137"/>
    </source>
</evidence>
<accession>A0A0A2C2Z2</accession>
<reference evidence="3" key="1">
    <citation type="journal article" date="2014" name="Sci. Data">
        <title>Genomes of diverse isolates of the marine cyanobacterium Prochlorococcus.</title>
        <authorList>
            <person name="Biller S."/>
            <person name="Berube P."/>
            <person name="Thompson J."/>
            <person name="Kelly L."/>
            <person name="Roggensack S."/>
            <person name="Awad L."/>
            <person name="Roache-Johnson K."/>
            <person name="Ding H."/>
            <person name="Giovannoni S.J."/>
            <person name="Moore L.R."/>
            <person name="Chisholm S.W."/>
        </authorList>
    </citation>
    <scope>NUCLEOTIDE SEQUENCE [LARGE SCALE GENOMIC DNA]</scope>
    <source>
        <strain evidence="3">PAC1</strain>
    </source>
</reference>
<dbReference type="PROSITE" id="PS00397">
    <property type="entry name" value="RECOMBINASES_1"/>
    <property type="match status" value="1"/>
</dbReference>
<feature type="active site" description="O-(5'-phospho-DNA)-serine intermediate" evidence="1">
    <location>
        <position position="31"/>
    </location>
</feature>
<protein>
    <submittedName>
        <fullName evidence="2">Uncharacterized protein</fullName>
    </submittedName>
</protein>
<dbReference type="EMBL" id="JNAX01000015">
    <property type="protein sequence ID" value="KGG19275.1"/>
    <property type="molecule type" value="Genomic_DNA"/>
</dbReference>
<gene>
    <name evidence="2" type="ORF">EV03_1655</name>
</gene>